<accession>A0A316VFP6</accession>
<dbReference type="InParanoid" id="A0A316VFP6"/>
<dbReference type="EMBL" id="KZ819602">
    <property type="protein sequence ID" value="PWN36457.1"/>
    <property type="molecule type" value="Genomic_DNA"/>
</dbReference>
<reference evidence="1 2" key="1">
    <citation type="journal article" date="2018" name="Mol. Biol. Evol.">
        <title>Broad Genomic Sampling Reveals a Smut Pathogenic Ancestry of the Fungal Clade Ustilaginomycotina.</title>
        <authorList>
            <person name="Kijpornyongpan T."/>
            <person name="Mondo S.J."/>
            <person name="Barry K."/>
            <person name="Sandor L."/>
            <person name="Lee J."/>
            <person name="Lipzen A."/>
            <person name="Pangilinan J."/>
            <person name="LaButti K."/>
            <person name="Hainaut M."/>
            <person name="Henrissat B."/>
            <person name="Grigoriev I.V."/>
            <person name="Spatafora J.W."/>
            <person name="Aime M.C."/>
        </authorList>
    </citation>
    <scope>NUCLEOTIDE SEQUENCE [LARGE SCALE GENOMIC DNA]</scope>
    <source>
        <strain evidence="1 2">MCA 3882</strain>
    </source>
</reference>
<name>A0A316VFP6_9BASI</name>
<dbReference type="Proteomes" id="UP000245771">
    <property type="component" value="Unassembled WGS sequence"/>
</dbReference>
<keyword evidence="2" id="KW-1185">Reference proteome</keyword>
<sequence length="282" mass="32240">MAESLKGVGLMIFSTSLGRWVQVFADFRLGTELSKFTKLASKAALEGKALFQTDAHDLSKLVELVPSAELDEDDPAFKILPRTLPSNSSRRIHVYGRDSPRIFIPIKVVSKWFPELNYPSGQRISVKIEGKTAKTADEVKILVRLDSSDVGQNQGIWYNILSYTRSQKLQKRCGITSNEGRELAISLIEYLRPISYKSSSRFSCSCIYILRHSERDRSLFLFFYSRRCMLLIASLFQDLHVMQLHRSSSSRLMEATHGTSEKKREILLDLVIIFPIIIYTFF</sequence>
<organism evidence="1 2">
    <name type="scientific">Meira miltonrushii</name>
    <dbReference type="NCBI Taxonomy" id="1280837"/>
    <lineage>
        <taxon>Eukaryota</taxon>
        <taxon>Fungi</taxon>
        <taxon>Dikarya</taxon>
        <taxon>Basidiomycota</taxon>
        <taxon>Ustilaginomycotina</taxon>
        <taxon>Exobasidiomycetes</taxon>
        <taxon>Exobasidiales</taxon>
        <taxon>Brachybasidiaceae</taxon>
        <taxon>Meira</taxon>
    </lineage>
</organism>
<evidence type="ECO:0000313" key="2">
    <source>
        <dbReference type="Proteomes" id="UP000245771"/>
    </source>
</evidence>
<protein>
    <submittedName>
        <fullName evidence="1">Uncharacterized protein</fullName>
    </submittedName>
</protein>
<dbReference type="AlphaFoldDB" id="A0A316VFP6"/>
<evidence type="ECO:0000313" key="1">
    <source>
        <dbReference type="EMBL" id="PWN36457.1"/>
    </source>
</evidence>
<dbReference type="RefSeq" id="XP_025356759.1">
    <property type="nucleotide sequence ID" value="XM_025502688.1"/>
</dbReference>
<proteinExistence type="predicted"/>
<gene>
    <name evidence="1" type="ORF">FA14DRAFT_676</name>
</gene>
<dbReference type="GeneID" id="37024469"/>